<accession>A0A6J5RS41</accession>
<organism evidence="1">
    <name type="scientific">uncultured Caudovirales phage</name>
    <dbReference type="NCBI Taxonomy" id="2100421"/>
    <lineage>
        <taxon>Viruses</taxon>
        <taxon>Duplodnaviria</taxon>
        <taxon>Heunggongvirae</taxon>
        <taxon>Uroviricota</taxon>
        <taxon>Caudoviricetes</taxon>
        <taxon>Peduoviridae</taxon>
        <taxon>Maltschvirus</taxon>
        <taxon>Maltschvirus maltsch</taxon>
    </lineage>
</organism>
<name>A0A6J5RS41_9CAUD</name>
<protein>
    <submittedName>
        <fullName evidence="1">Uncharacterized protein</fullName>
    </submittedName>
</protein>
<evidence type="ECO:0000313" key="1">
    <source>
        <dbReference type="EMBL" id="CAB4199959.1"/>
    </source>
</evidence>
<sequence>MAIANTTATLDGFFKTVYGEKHIDAVPENLFLVKEVDFRETERIGRKFSVPVILSREHGVTYLASGDGVQTLNDSIAAVSKNVEVDGSQIILRGQIDYEAAAKASSSKAAFQSTTELLVQNLLESASNRLEMMFLYGGSGLGTVSSLASQVITLTTASWAVGIWAGMEGAVIDVYTSGGSVRQAGLTIASVDVDNRALTVTGTTTGIVSTDVIYFKGAKGKECSGLDAIITNTGTMFGIDASAYTLWKAQSYSCGSAALTMAKVLSATAKAVGRGLREDVVCLVNPLTWQNLNANEAALRGYDKSYSSNKSENGFEAITYHGQNGKIEVISHSMVKEGEGFIFPKKRLKRVGAQDLSFKTPGREGEIFLHLPDKNAYELRIYGNQALFCEAPAKCVKLTGIVNT</sequence>
<proteinExistence type="predicted"/>
<dbReference type="EMBL" id="LR797306">
    <property type="protein sequence ID" value="CAB4199959.1"/>
    <property type="molecule type" value="Genomic_DNA"/>
</dbReference>
<reference evidence="1" key="1">
    <citation type="submission" date="2020-05" db="EMBL/GenBank/DDBJ databases">
        <authorList>
            <person name="Chiriac C."/>
            <person name="Salcher M."/>
            <person name="Ghai R."/>
            <person name="Kavagutti S V."/>
        </authorList>
    </citation>
    <scope>NUCLEOTIDE SEQUENCE</scope>
</reference>
<gene>
    <name evidence="1" type="ORF">UFOVP1351_17</name>
</gene>